<sequence length="34" mass="3850">MRKLIYGNIGLNPFFKLTGAAVGDTRIERRLKSL</sequence>
<dbReference type="EMBL" id="JACHCF010000014">
    <property type="protein sequence ID" value="MBB5623717.1"/>
    <property type="molecule type" value="Genomic_DNA"/>
</dbReference>
<evidence type="ECO:0000313" key="1">
    <source>
        <dbReference type="EMBL" id="MBB5623717.1"/>
    </source>
</evidence>
<accession>A0A7W8YY03</accession>
<proteinExistence type="predicted"/>
<organism evidence="1 2">
    <name type="scientific">Pedobacter cryoconitis</name>
    <dbReference type="NCBI Taxonomy" id="188932"/>
    <lineage>
        <taxon>Bacteria</taxon>
        <taxon>Pseudomonadati</taxon>
        <taxon>Bacteroidota</taxon>
        <taxon>Sphingobacteriia</taxon>
        <taxon>Sphingobacteriales</taxon>
        <taxon>Sphingobacteriaceae</taxon>
        <taxon>Pedobacter</taxon>
    </lineage>
</organism>
<name>A0A7W8YY03_9SPHI</name>
<dbReference type="AlphaFoldDB" id="A0A7W8YY03"/>
<protein>
    <submittedName>
        <fullName evidence="1">Uncharacterized protein</fullName>
    </submittedName>
</protein>
<gene>
    <name evidence="1" type="ORF">HDE69_004804</name>
</gene>
<evidence type="ECO:0000313" key="2">
    <source>
        <dbReference type="Proteomes" id="UP000537718"/>
    </source>
</evidence>
<comment type="caution">
    <text evidence="1">The sequence shown here is derived from an EMBL/GenBank/DDBJ whole genome shotgun (WGS) entry which is preliminary data.</text>
</comment>
<dbReference type="Proteomes" id="UP000537718">
    <property type="component" value="Unassembled WGS sequence"/>
</dbReference>
<reference evidence="1 2" key="1">
    <citation type="submission" date="2020-08" db="EMBL/GenBank/DDBJ databases">
        <title>Genomic Encyclopedia of Type Strains, Phase IV (KMG-V): Genome sequencing to study the core and pangenomes of soil and plant-associated prokaryotes.</title>
        <authorList>
            <person name="Whitman W."/>
        </authorList>
    </citation>
    <scope>NUCLEOTIDE SEQUENCE [LARGE SCALE GENOMIC DNA]</scope>
    <source>
        <strain evidence="1 2">MP7CTX6</strain>
    </source>
</reference>